<name>A0ABP9PA84_9BACT</name>
<proteinExistence type="predicted"/>
<sequence length="279" mass="31385">MILIQRESPSHWYLPDGTPYHEVVRADGNGMRSVTLRDARKVNALPSVTNVLSVLAKPGLDAWKQEQAIMAALTLPKREDEPLDAFARRVVEDMGEQVRSAADLGSSVHAAIEVYLQTGESPENPDILRLFAPVKLWIDEHVERIGLVETVAVHTQFGFAGRIDLVARLKSTGTWAVIDFKTQKMKPDKKGVYQASYYETWPLQLMAYFKALNSAGECSRRLEDIASVVINSVEPTPVQVKVWPREGHESLWQAFNNARELWCFIKGYRPQPAEPFLSA</sequence>
<accession>A0ABP9PA84</accession>
<reference evidence="3" key="1">
    <citation type="journal article" date="2019" name="Int. J. Syst. Evol. Microbiol.">
        <title>The Global Catalogue of Microorganisms (GCM) 10K type strain sequencing project: providing services to taxonomists for standard genome sequencing and annotation.</title>
        <authorList>
            <consortium name="The Broad Institute Genomics Platform"/>
            <consortium name="The Broad Institute Genome Sequencing Center for Infectious Disease"/>
            <person name="Wu L."/>
            <person name="Ma J."/>
        </authorList>
    </citation>
    <scope>NUCLEOTIDE SEQUENCE [LARGE SCALE GENOMIC DNA]</scope>
    <source>
        <strain evidence="3">JCM 18053</strain>
    </source>
</reference>
<feature type="domain" description="PD-(D/E)XK endonuclease-like" evidence="1">
    <location>
        <begin position="132"/>
        <end position="231"/>
    </location>
</feature>
<comment type="caution">
    <text evidence="2">The sequence shown here is derived from an EMBL/GenBank/DDBJ whole genome shotgun (WGS) entry which is preliminary data.</text>
</comment>
<dbReference type="RefSeq" id="WP_345736674.1">
    <property type="nucleotide sequence ID" value="NZ_BAABIA010000004.1"/>
</dbReference>
<gene>
    <name evidence="2" type="ORF">GCM10023213_24670</name>
</gene>
<dbReference type="InterPro" id="IPR011604">
    <property type="entry name" value="PDDEXK-like_dom_sf"/>
</dbReference>
<dbReference type="Gene3D" id="3.90.320.10">
    <property type="match status" value="1"/>
</dbReference>
<dbReference type="Pfam" id="PF12705">
    <property type="entry name" value="PDDEXK_1"/>
    <property type="match status" value="1"/>
</dbReference>
<evidence type="ECO:0000259" key="1">
    <source>
        <dbReference type="Pfam" id="PF12705"/>
    </source>
</evidence>
<keyword evidence="3" id="KW-1185">Reference proteome</keyword>
<evidence type="ECO:0000313" key="2">
    <source>
        <dbReference type="EMBL" id="GAA5141068.1"/>
    </source>
</evidence>
<dbReference type="PANTHER" id="PTHR31340">
    <property type="entry name" value="MITOCHONDRIAL GENOME MAINTENANCE EXONUCLEASE 1"/>
    <property type="match status" value="1"/>
</dbReference>
<dbReference type="EMBL" id="BAABIA010000004">
    <property type="protein sequence ID" value="GAA5141068.1"/>
    <property type="molecule type" value="Genomic_DNA"/>
</dbReference>
<dbReference type="InterPro" id="IPR038726">
    <property type="entry name" value="PDDEXK_AddAB-type"/>
</dbReference>
<dbReference type="Proteomes" id="UP001499852">
    <property type="component" value="Unassembled WGS sequence"/>
</dbReference>
<organism evidence="2 3">
    <name type="scientific">Prosthecobacter algae</name>
    <dbReference type="NCBI Taxonomy" id="1144682"/>
    <lineage>
        <taxon>Bacteria</taxon>
        <taxon>Pseudomonadati</taxon>
        <taxon>Verrucomicrobiota</taxon>
        <taxon>Verrucomicrobiia</taxon>
        <taxon>Verrucomicrobiales</taxon>
        <taxon>Verrucomicrobiaceae</taxon>
        <taxon>Prosthecobacter</taxon>
    </lineage>
</organism>
<protein>
    <recommendedName>
        <fullName evidence="1">PD-(D/E)XK endonuclease-like domain-containing protein</fullName>
    </recommendedName>
</protein>
<dbReference type="PANTHER" id="PTHR31340:SF3">
    <property type="entry name" value="MITOCHONDRIAL GENOME MAINTENANCE EXONUCLEASE 1"/>
    <property type="match status" value="1"/>
</dbReference>
<evidence type="ECO:0000313" key="3">
    <source>
        <dbReference type="Proteomes" id="UP001499852"/>
    </source>
</evidence>